<dbReference type="Proteomes" id="UP001500305">
    <property type="component" value="Unassembled WGS sequence"/>
</dbReference>
<evidence type="ECO:0000256" key="1">
    <source>
        <dbReference type="SAM" id="MobiDB-lite"/>
    </source>
</evidence>
<accession>A0ABP5S085</accession>
<feature type="compositionally biased region" description="Gly residues" evidence="1">
    <location>
        <begin position="244"/>
        <end position="253"/>
    </location>
</feature>
<keyword evidence="3" id="KW-1185">Reference proteome</keyword>
<proteinExistence type="predicted"/>
<feature type="region of interest" description="Disordered" evidence="1">
    <location>
        <begin position="233"/>
        <end position="322"/>
    </location>
</feature>
<comment type="caution">
    <text evidence="2">The sequence shown here is derived from an EMBL/GenBank/DDBJ whole genome shotgun (WGS) entry which is preliminary data.</text>
</comment>
<evidence type="ECO:0000313" key="3">
    <source>
        <dbReference type="Proteomes" id="UP001500305"/>
    </source>
</evidence>
<evidence type="ECO:0000313" key="2">
    <source>
        <dbReference type="EMBL" id="GAA2280908.1"/>
    </source>
</evidence>
<reference evidence="3" key="1">
    <citation type="journal article" date="2019" name="Int. J. Syst. Evol. Microbiol.">
        <title>The Global Catalogue of Microorganisms (GCM) 10K type strain sequencing project: providing services to taxonomists for standard genome sequencing and annotation.</title>
        <authorList>
            <consortium name="The Broad Institute Genomics Platform"/>
            <consortium name="The Broad Institute Genome Sequencing Center for Infectious Disease"/>
            <person name="Wu L."/>
            <person name="Ma J."/>
        </authorList>
    </citation>
    <scope>NUCLEOTIDE SEQUENCE [LARGE SCALE GENOMIC DNA]</scope>
    <source>
        <strain evidence="3">JCM 7356</strain>
    </source>
</reference>
<feature type="compositionally biased region" description="Basic residues" evidence="1">
    <location>
        <begin position="303"/>
        <end position="313"/>
    </location>
</feature>
<feature type="compositionally biased region" description="Low complexity" evidence="1">
    <location>
        <begin position="257"/>
        <end position="273"/>
    </location>
</feature>
<sequence>MARGALAAEQQVLSLLAYKVTGAGRRPRTPLPTGGPAIVCWTPKVPETHGEDTNHLTECEEGRVTRLFDRQLAQPDPVSLYDFLSAARDLGPVGDPRAQRARTVLADPRMAAAARAVRPADEGLLDKVEDIPVVAAEAVHERVVRTEALELYGRLRQAVVRPRCEALYVEVQKLRGQLGPVEAYGWLVICRPAGKGKGSELRAFLTVEVGGRGRLISPMATYRIDLDDEGRYVPEADSAAPGRGLSGVRGGGRTAVPRASATAGGAGRASPAPVTGSPQAALRHPHRAHDSTAPGQRPQAARPGRRQRRRQLGHAHSFDGPCQHLRHCEFNLGDRWRREGTTPDLRFAPSASLRVAMRSTATA</sequence>
<organism evidence="2 3">
    <name type="scientific">Kitasatospora cystarginea</name>
    <dbReference type="NCBI Taxonomy" id="58350"/>
    <lineage>
        <taxon>Bacteria</taxon>
        <taxon>Bacillati</taxon>
        <taxon>Actinomycetota</taxon>
        <taxon>Actinomycetes</taxon>
        <taxon>Kitasatosporales</taxon>
        <taxon>Streptomycetaceae</taxon>
        <taxon>Kitasatospora</taxon>
    </lineage>
</organism>
<feature type="compositionally biased region" description="Low complexity" evidence="1">
    <location>
        <begin position="293"/>
        <end position="302"/>
    </location>
</feature>
<gene>
    <name evidence="2" type="ORF">GCM10010430_78770</name>
</gene>
<protein>
    <submittedName>
        <fullName evidence="2">Uncharacterized protein</fullName>
    </submittedName>
</protein>
<name>A0ABP5S085_9ACTN</name>
<dbReference type="EMBL" id="BAAATR010000082">
    <property type="protein sequence ID" value="GAA2280908.1"/>
    <property type="molecule type" value="Genomic_DNA"/>
</dbReference>